<dbReference type="GeneID" id="17729254"/>
<dbReference type="GO" id="GO:0004519">
    <property type="term" value="F:endonuclease activity"/>
    <property type="evidence" value="ECO:0007669"/>
    <property type="project" value="UniProtKB-KW"/>
</dbReference>
<reference evidence="2" key="1">
    <citation type="journal article" date="2014" name="Ann. Microbiol.">
        <title>Genomic and phylogenetic traits of Staphylococcus phages S25-3 and S25-4 (family Myoviridae, genus Twort-like viruses).</title>
        <authorList>
            <person name="Takemura-Uchiyama I."/>
            <person name="Uchiyama J."/>
            <person name="Kato S."/>
            <person name="Ujihara T."/>
            <person name="Daibata M."/>
            <person name="Matsuzaki S."/>
        </authorList>
    </citation>
    <scope>NUCLEOTIDE SEQUENCE [LARGE SCALE GENOMIC DNA]</scope>
    <source>
        <strain evidence="2">S25-4</strain>
    </source>
</reference>
<protein>
    <submittedName>
        <fullName evidence="1">Homing endonuclease</fullName>
    </submittedName>
</protein>
<keyword evidence="1" id="KW-0540">Nuclease</keyword>
<accession>V5XVA3</accession>
<proteinExistence type="predicted"/>
<dbReference type="KEGG" id="vg:17729254"/>
<organismHost>
    <name type="scientific">Staphylococcus aureus</name>
    <dbReference type="NCBI Taxonomy" id="1280"/>
</organismHost>
<evidence type="ECO:0000313" key="2">
    <source>
        <dbReference type="Proteomes" id="UP000201261"/>
    </source>
</evidence>
<organism evidence="1 2">
    <name type="scientific">Staphylococcus phage S25-4</name>
    <dbReference type="NCBI Taxonomy" id="1041527"/>
    <lineage>
        <taxon>Viruses</taxon>
        <taxon>Duplodnaviria</taxon>
        <taxon>Heunggongvirae</taxon>
        <taxon>Uroviricota</taxon>
        <taxon>Caudoviricetes</taxon>
        <taxon>Herelleviridae</taxon>
        <taxon>Twortvirinae</taxon>
        <taxon>Kayvirus</taxon>
        <taxon>Kayvirus S254</taxon>
    </lineage>
</organism>
<dbReference type="Gene3D" id="3.40.960.10">
    <property type="entry name" value="VSR Endonuclease"/>
    <property type="match status" value="1"/>
</dbReference>
<keyword evidence="2" id="KW-1185">Reference proteome</keyword>
<dbReference type="Proteomes" id="UP000201261">
    <property type="component" value="Segment"/>
</dbReference>
<keyword evidence="1" id="KW-0378">Hydrolase</keyword>
<dbReference type="RefSeq" id="YP_008854021.1">
    <property type="nucleotide sequence ID" value="NC_022918.1"/>
</dbReference>
<sequence length="315" mass="36883">MGRKLTQEEFIKKLRNKFPNDTLELMDDYKNKRTKVMIKHGECGRIIDTRTAGNWLHTAISPCPFCNDPRNKPLEEFLKEIDEHSKNTLKYIEGFEHKNGSNIKLQCLKCSNIFKKTQQNIKRNIKRNGSICPYCNKLRSLSTEEFNNKLLQETDNSYSIFGEYNNVSTRINVIHSKCGKITKSITPKRALRGLCCNHCYPRSASYKERFIIDILDKNSIEYTREKIFKDLKSAGGYSLRFDFCLFKENDIILIEYDGEHHSNEEGYLSNNTVKNDKIKNDYCYNNNIKLYRIKDCSDEDLEIKINSILSEMELS</sequence>
<evidence type="ECO:0000313" key="1">
    <source>
        <dbReference type="EMBL" id="BAO09440.1"/>
    </source>
</evidence>
<keyword evidence="1" id="KW-0255">Endonuclease</keyword>
<dbReference type="EMBL" id="AB853331">
    <property type="protein sequence ID" value="BAO09440.1"/>
    <property type="molecule type" value="Genomic_DNA"/>
</dbReference>
<name>V5XVA3_BPS24</name>